<gene>
    <name evidence="1" type="ORF">WJX72_003445</name>
</gene>
<evidence type="ECO:0008006" key="3">
    <source>
        <dbReference type="Google" id="ProtNLM"/>
    </source>
</evidence>
<proteinExistence type="predicted"/>
<keyword evidence="2" id="KW-1185">Reference proteome</keyword>
<dbReference type="Gene3D" id="3.30.710.10">
    <property type="entry name" value="Potassium Channel Kv1.1, Chain A"/>
    <property type="match status" value="1"/>
</dbReference>
<evidence type="ECO:0000313" key="1">
    <source>
        <dbReference type="EMBL" id="KAK9812772.1"/>
    </source>
</evidence>
<protein>
    <recommendedName>
        <fullName evidence="3">BTB domain-containing protein</fullName>
    </recommendedName>
</protein>
<dbReference type="AlphaFoldDB" id="A0AAW1PXJ2"/>
<evidence type="ECO:0000313" key="2">
    <source>
        <dbReference type="Proteomes" id="UP001489004"/>
    </source>
</evidence>
<sequence>MTSRPAPQQSVAPLDPAKSGLMLSRGLRAARRNLQAWKPAPGEPLVIELLPGEEALFKQLVRYIYSDEIDESTAGNDAELWRMLQLANYYAVDACASTCAKLLDKTDLSLELSIDICKGALEQAHCASLRDTANMLVGLESLHVQVENTVFSLDPLFKSLPDYATILIDALAYKASPAAVHMKLKLDTEVWMPRKHYATACVKSEELHVQVPVQELASIKEGTQIDLHMTKPSQQIRLAGYTWELLLQSEGAKRERLGLFICYFEQHAQQPAQKRIPAYPPVAAAKLTILKDLLPRSLPFKQGAWDPLGLGHPAAIEFAPQPATGPALSFVDRLRAKGYVKDEQLRVSFQVEMSLQQ</sequence>
<dbReference type="EMBL" id="JALJOR010000008">
    <property type="protein sequence ID" value="KAK9812772.1"/>
    <property type="molecule type" value="Genomic_DNA"/>
</dbReference>
<organism evidence="1 2">
    <name type="scientific">[Myrmecia] bisecta</name>
    <dbReference type="NCBI Taxonomy" id="41462"/>
    <lineage>
        <taxon>Eukaryota</taxon>
        <taxon>Viridiplantae</taxon>
        <taxon>Chlorophyta</taxon>
        <taxon>core chlorophytes</taxon>
        <taxon>Trebouxiophyceae</taxon>
        <taxon>Trebouxiales</taxon>
        <taxon>Trebouxiaceae</taxon>
        <taxon>Myrmecia</taxon>
    </lineage>
</organism>
<name>A0AAW1PXJ2_9CHLO</name>
<reference evidence="1 2" key="1">
    <citation type="journal article" date="2024" name="Nat. Commun.">
        <title>Phylogenomics reveals the evolutionary origins of lichenization in chlorophyte algae.</title>
        <authorList>
            <person name="Puginier C."/>
            <person name="Libourel C."/>
            <person name="Otte J."/>
            <person name="Skaloud P."/>
            <person name="Haon M."/>
            <person name="Grisel S."/>
            <person name="Petersen M."/>
            <person name="Berrin J.G."/>
            <person name="Delaux P.M."/>
            <person name="Dal Grande F."/>
            <person name="Keller J."/>
        </authorList>
    </citation>
    <scope>NUCLEOTIDE SEQUENCE [LARGE SCALE GENOMIC DNA]</scope>
    <source>
        <strain evidence="1 2">SAG 2043</strain>
    </source>
</reference>
<accession>A0AAW1PXJ2</accession>
<dbReference type="Proteomes" id="UP001489004">
    <property type="component" value="Unassembled WGS sequence"/>
</dbReference>
<comment type="caution">
    <text evidence="1">The sequence shown here is derived from an EMBL/GenBank/DDBJ whole genome shotgun (WGS) entry which is preliminary data.</text>
</comment>
<dbReference type="InterPro" id="IPR011333">
    <property type="entry name" value="SKP1/BTB/POZ_sf"/>
</dbReference>